<keyword evidence="2" id="KW-1185">Reference proteome</keyword>
<dbReference type="Proteomes" id="UP001168552">
    <property type="component" value="Unassembled WGS sequence"/>
</dbReference>
<reference evidence="1" key="1">
    <citation type="submission" date="2023-06" db="EMBL/GenBank/DDBJ databases">
        <title>Cytophagales bacterium Strain LB-30, isolated from soil.</title>
        <authorList>
            <person name="Liu B."/>
        </authorList>
    </citation>
    <scope>NUCLEOTIDE SEQUENCE</scope>
    <source>
        <strain evidence="1">LB-30</strain>
    </source>
</reference>
<evidence type="ECO:0000313" key="1">
    <source>
        <dbReference type="EMBL" id="MDN4166971.1"/>
    </source>
</evidence>
<evidence type="ECO:0000313" key="2">
    <source>
        <dbReference type="Proteomes" id="UP001168552"/>
    </source>
</evidence>
<proteinExistence type="predicted"/>
<organism evidence="1 2">
    <name type="scientific">Shiella aurantiaca</name>
    <dbReference type="NCBI Taxonomy" id="3058365"/>
    <lineage>
        <taxon>Bacteria</taxon>
        <taxon>Pseudomonadati</taxon>
        <taxon>Bacteroidota</taxon>
        <taxon>Cytophagia</taxon>
        <taxon>Cytophagales</taxon>
        <taxon>Shiellaceae</taxon>
        <taxon>Shiella</taxon>
    </lineage>
</organism>
<comment type="caution">
    <text evidence="1">The sequence shown here is derived from an EMBL/GenBank/DDBJ whole genome shotgun (WGS) entry which is preliminary data.</text>
</comment>
<dbReference type="EMBL" id="JAUHJS010000009">
    <property type="protein sequence ID" value="MDN4166971.1"/>
    <property type="molecule type" value="Genomic_DNA"/>
</dbReference>
<protein>
    <submittedName>
        <fullName evidence="1">Uncharacterized protein</fullName>
    </submittedName>
</protein>
<dbReference type="RefSeq" id="WP_320005508.1">
    <property type="nucleotide sequence ID" value="NZ_JAUHJS010000009.1"/>
</dbReference>
<sequence>MIAVLRQVTGKIVTKEQVTALWDNYDYGKRTFGTLINEIKQLYQLTDEDKNELKELLILRNYFAHDYFRFNNELFFSDSGKRRMIKDFVEFKKRVRNLDKKLIEYMRVYREKCGITEEVLDKLVTELRQEWETKEIGENHSTIK</sequence>
<accession>A0ABT8FAG5</accession>
<name>A0ABT8FAG5_9BACT</name>
<gene>
    <name evidence="1" type="ORF">QWY31_15780</name>
</gene>